<sequence>MSGGEKFTVYSMKLQPAKQTGFYDACRQHNIIGTGWDPNGPQKSPDDIEQAHRAAGRTTKSGRLRHELRYIIHGMNSGEDGSPSDYVWVNEGSKYAICKVKSECVTSYDVKEELREDLTNENGAQIYNIRRVEWTDVPVNFVPGYVQRKFTGRFGTLNKMKTGVDADAKRVIQHLHSIDDFDTERSVSLDKLQSAVEALDADTLFSILDADDTEELVLDYLQSKGWRLTKYSTGDSQATYECELRRVTDQNRETAYVQVKSGSATVDPQDYTELAKQGRVFLFSNLMGTEEDSIPQNISVLEPNELMQHLQENLGWLPMPTLLRLSTSI</sequence>
<protein>
    <recommendedName>
        <fullName evidence="4">Restriction endonuclease type IV Mrr domain-containing protein</fullName>
    </recommendedName>
</protein>
<dbReference type="AlphaFoldDB" id="A0ABD5P730"/>
<evidence type="ECO:0000313" key="3">
    <source>
        <dbReference type="Proteomes" id="UP001595921"/>
    </source>
</evidence>
<comment type="caution">
    <text evidence="2">The sequence shown here is derived from an EMBL/GenBank/DDBJ whole genome shotgun (WGS) entry which is preliminary data.</text>
</comment>
<gene>
    <name evidence="2" type="ORF">ACFO0N_01075</name>
</gene>
<reference evidence="2 3" key="1">
    <citation type="journal article" date="2019" name="Int. J. Syst. Evol. Microbiol.">
        <title>The Global Catalogue of Microorganisms (GCM) 10K type strain sequencing project: providing services to taxonomists for standard genome sequencing and annotation.</title>
        <authorList>
            <consortium name="The Broad Institute Genomics Platform"/>
            <consortium name="The Broad Institute Genome Sequencing Center for Infectious Disease"/>
            <person name="Wu L."/>
            <person name="Ma J."/>
        </authorList>
    </citation>
    <scope>NUCLEOTIDE SEQUENCE [LARGE SCALE GENOMIC DNA]</scope>
    <source>
        <strain evidence="2 3">CGMCC 1.12553</strain>
    </source>
</reference>
<name>A0ABD5P730_9EURY</name>
<dbReference type="EMBL" id="JBHSDS010000002">
    <property type="protein sequence ID" value="MFC4356536.1"/>
    <property type="molecule type" value="Genomic_DNA"/>
</dbReference>
<dbReference type="RefSeq" id="WP_267624973.1">
    <property type="nucleotide sequence ID" value="NZ_JAODIW010000010.1"/>
</dbReference>
<evidence type="ECO:0000256" key="1">
    <source>
        <dbReference type="SAM" id="MobiDB-lite"/>
    </source>
</evidence>
<accession>A0ABD5P730</accession>
<organism evidence="2 3">
    <name type="scientific">Halobium salinum</name>
    <dbReference type="NCBI Taxonomy" id="1364940"/>
    <lineage>
        <taxon>Archaea</taxon>
        <taxon>Methanobacteriati</taxon>
        <taxon>Methanobacteriota</taxon>
        <taxon>Stenosarchaea group</taxon>
        <taxon>Halobacteria</taxon>
        <taxon>Halobacteriales</taxon>
        <taxon>Haloferacaceae</taxon>
        <taxon>Halobium</taxon>
    </lineage>
</organism>
<proteinExistence type="predicted"/>
<evidence type="ECO:0000313" key="2">
    <source>
        <dbReference type="EMBL" id="MFC4356536.1"/>
    </source>
</evidence>
<keyword evidence="3" id="KW-1185">Reference proteome</keyword>
<dbReference type="Proteomes" id="UP001595921">
    <property type="component" value="Unassembled WGS sequence"/>
</dbReference>
<evidence type="ECO:0008006" key="4">
    <source>
        <dbReference type="Google" id="ProtNLM"/>
    </source>
</evidence>
<feature type="region of interest" description="Disordered" evidence="1">
    <location>
        <begin position="33"/>
        <end position="59"/>
    </location>
</feature>